<accession>A0ABV9Q5N6</accession>
<evidence type="ECO:0000313" key="1">
    <source>
        <dbReference type="EMBL" id="MFC4769184.1"/>
    </source>
</evidence>
<dbReference type="Proteomes" id="UP001596002">
    <property type="component" value="Unassembled WGS sequence"/>
</dbReference>
<evidence type="ECO:0008006" key="3">
    <source>
        <dbReference type="Google" id="ProtNLM"/>
    </source>
</evidence>
<evidence type="ECO:0000313" key="2">
    <source>
        <dbReference type="Proteomes" id="UP001596002"/>
    </source>
</evidence>
<gene>
    <name evidence="1" type="ORF">ACFO8Q_17785</name>
</gene>
<sequence>MKSRVLVIVMLFISLLSPRLVYAETKHSALKVNEIPVQLPFAPRGAGGDVLVDVNSLQGILQISVEARGEERIIRYGDHQLEVQPGRVAALLDGRWLVLKNAPVAEMDALLLPNRQLFDLLTIPYRIEDGSIIVQTPSESVTRLQKEVAKLEGEKPKIGFIGVLQPNRWIVAMQSVSDGKLVGYGNLYEAAGETNANGARTWKLTKLRTISDTAGSVHLEWMPNGSIFENIVSDKRPEFIFVETCNCAGRYQYGTMFTVTEMGLVPVWHSQATFDRVQKTAKGWVMVTHRKDAIPTRTSATMPFWEIHEMWNGQSFVITKQEYRDPLK</sequence>
<proteinExistence type="predicted"/>
<protein>
    <recommendedName>
        <fullName evidence="3">Copper amine oxidase-like N-terminal domain-containing protein</fullName>
    </recommendedName>
</protein>
<organism evidence="1 2">
    <name type="scientific">Effusibacillus consociatus</name>
    <dbReference type="NCBI Taxonomy" id="1117041"/>
    <lineage>
        <taxon>Bacteria</taxon>
        <taxon>Bacillati</taxon>
        <taxon>Bacillota</taxon>
        <taxon>Bacilli</taxon>
        <taxon>Bacillales</taxon>
        <taxon>Alicyclobacillaceae</taxon>
        <taxon>Effusibacillus</taxon>
    </lineage>
</organism>
<dbReference type="EMBL" id="JBHSHC010000119">
    <property type="protein sequence ID" value="MFC4769184.1"/>
    <property type="molecule type" value="Genomic_DNA"/>
</dbReference>
<name>A0ABV9Q5N6_9BACL</name>
<comment type="caution">
    <text evidence="1">The sequence shown here is derived from an EMBL/GenBank/DDBJ whole genome shotgun (WGS) entry which is preliminary data.</text>
</comment>
<reference evidence="2" key="1">
    <citation type="journal article" date="2019" name="Int. J. Syst. Evol. Microbiol.">
        <title>The Global Catalogue of Microorganisms (GCM) 10K type strain sequencing project: providing services to taxonomists for standard genome sequencing and annotation.</title>
        <authorList>
            <consortium name="The Broad Institute Genomics Platform"/>
            <consortium name="The Broad Institute Genome Sequencing Center for Infectious Disease"/>
            <person name="Wu L."/>
            <person name="Ma J."/>
        </authorList>
    </citation>
    <scope>NUCLEOTIDE SEQUENCE [LARGE SCALE GENOMIC DNA]</scope>
    <source>
        <strain evidence="2">WYCCWR 12678</strain>
    </source>
</reference>
<dbReference type="RefSeq" id="WP_380027411.1">
    <property type="nucleotide sequence ID" value="NZ_JBHSHC010000119.1"/>
</dbReference>
<keyword evidence="2" id="KW-1185">Reference proteome</keyword>